<dbReference type="EMBL" id="FZOF01000006">
    <property type="protein sequence ID" value="SNS50166.1"/>
    <property type="molecule type" value="Genomic_DNA"/>
</dbReference>
<proteinExistence type="predicted"/>
<keyword evidence="1" id="KW-0175">Coiled coil</keyword>
<accession>A0A239EZS8</accession>
<protein>
    <submittedName>
        <fullName evidence="2">Uncharacterized protein</fullName>
    </submittedName>
</protein>
<evidence type="ECO:0000313" key="2">
    <source>
        <dbReference type="EMBL" id="SNS50166.1"/>
    </source>
</evidence>
<organism evidence="2 3">
    <name type="scientific">Actinacidiphila glaucinigra</name>
    <dbReference type="NCBI Taxonomy" id="235986"/>
    <lineage>
        <taxon>Bacteria</taxon>
        <taxon>Bacillati</taxon>
        <taxon>Actinomycetota</taxon>
        <taxon>Actinomycetes</taxon>
        <taxon>Kitasatosporales</taxon>
        <taxon>Streptomycetaceae</taxon>
        <taxon>Actinacidiphila</taxon>
    </lineage>
</organism>
<keyword evidence="3" id="KW-1185">Reference proteome</keyword>
<name>A0A239EZS8_9ACTN</name>
<gene>
    <name evidence="2" type="ORF">SAMN05216252_106239</name>
</gene>
<sequence>MKFVFSDIDRKYGKAVGVMRSEGDFRCYEHVDFNVYERNLSERDAGEKCTYCAGPVYLTAEQIAELERPKLSRPVNLAKREVQRFDLLTIAYNLRNRLDQVSYDYDQARKRIAELEAQLSERVSS</sequence>
<evidence type="ECO:0000256" key="1">
    <source>
        <dbReference type="SAM" id="Coils"/>
    </source>
</evidence>
<dbReference type="AlphaFoldDB" id="A0A239EZS8"/>
<reference evidence="2 3" key="1">
    <citation type="submission" date="2017-06" db="EMBL/GenBank/DDBJ databases">
        <authorList>
            <person name="Kim H.J."/>
            <person name="Triplett B.A."/>
        </authorList>
    </citation>
    <scope>NUCLEOTIDE SEQUENCE [LARGE SCALE GENOMIC DNA]</scope>
    <source>
        <strain evidence="2 3">CGMCC 4.1858</strain>
    </source>
</reference>
<dbReference type="Proteomes" id="UP000198280">
    <property type="component" value="Unassembled WGS sequence"/>
</dbReference>
<feature type="coiled-coil region" evidence="1">
    <location>
        <begin position="98"/>
        <end position="125"/>
    </location>
</feature>
<evidence type="ECO:0000313" key="3">
    <source>
        <dbReference type="Proteomes" id="UP000198280"/>
    </source>
</evidence>
<dbReference type="RefSeq" id="WP_089224213.1">
    <property type="nucleotide sequence ID" value="NZ_FZOF01000006.1"/>
</dbReference>